<organism evidence="9">
    <name type="scientific">Attheya septentrionalis</name>
    <dbReference type="NCBI Taxonomy" id="420275"/>
    <lineage>
        <taxon>Eukaryota</taxon>
        <taxon>Sar</taxon>
        <taxon>Stramenopiles</taxon>
        <taxon>Ochrophyta</taxon>
        <taxon>Bacillariophyta</taxon>
        <taxon>Coscinodiscophyceae</taxon>
        <taxon>Chaetocerotophycidae</taxon>
        <taxon>Chaetocerotales</taxon>
        <taxon>Attheyaceae</taxon>
        <taxon>Attheya</taxon>
    </lineage>
</organism>
<sequence>MASAVQRRDATSRDTSPAIPTESPQNKSRKRSRHHNKRSSRDGWLCATSRFLAFVVGFGVMFLFLQYSKKPNKTTTKRLKHGISTVTQDGPAVDVTTKHTNVEKNVEPHKWSKAMAMQPFSGAPGCRTTEGKSSPCTYYRPYVDLEAHFSARSPHDTSQVGTILGRKVPLTKQKAPSGVTAAVLTRRGIGIDHKMNQDRAMAIAPYRIFDKNSDGTTATMNQNDFLMGVFDGHGTRGHKMSDHASKVLPVTMASILSKLVASPQEQEQVGEELMKKMLDHVFLEVDKSMPPIMDSGSTASIVLRLGRKLYFCNAGDSSTYLFAYHKATEQFTWMYETREDKPDLPEERQRIEAAGGMVLIPSPEALALGDSSRITKNTGDLYAVALAMSRSLGDAELKGIGLVANPIVDMIDIDDIFKAMEDETTQGDTELFVISATDGLLDEVEIDEIASHVAKSLYQQGSPHLLVSLEAMITKAANRWTSGIDFDTTYRDDISISVVQVVR</sequence>
<feature type="region of interest" description="Disordered" evidence="6">
    <location>
        <begin position="1"/>
        <end position="40"/>
    </location>
</feature>
<dbReference type="GO" id="GO:0016020">
    <property type="term" value="C:membrane"/>
    <property type="evidence" value="ECO:0007669"/>
    <property type="project" value="UniProtKB-SubCell"/>
</dbReference>
<evidence type="ECO:0000313" key="9">
    <source>
        <dbReference type="EMBL" id="CAD9826583.1"/>
    </source>
</evidence>
<feature type="compositionally biased region" description="Basic and acidic residues" evidence="6">
    <location>
        <begin position="1"/>
        <end position="12"/>
    </location>
</feature>
<evidence type="ECO:0000256" key="4">
    <source>
        <dbReference type="ARBA" id="ARBA00022912"/>
    </source>
</evidence>
<dbReference type="PANTHER" id="PTHR47992">
    <property type="entry name" value="PROTEIN PHOSPHATASE"/>
    <property type="match status" value="1"/>
</dbReference>
<dbReference type="InterPro" id="IPR001932">
    <property type="entry name" value="PPM-type_phosphatase-like_dom"/>
</dbReference>
<dbReference type="EMBL" id="HBHQ01027182">
    <property type="protein sequence ID" value="CAD9826583.1"/>
    <property type="molecule type" value="Transcribed_RNA"/>
</dbReference>
<keyword evidence="7" id="KW-1133">Transmembrane helix</keyword>
<comment type="similarity">
    <text evidence="5">Belongs to the PP2C family.</text>
</comment>
<name>A0A7S2UPT7_9STRA</name>
<evidence type="ECO:0000256" key="3">
    <source>
        <dbReference type="ARBA" id="ARBA00022801"/>
    </source>
</evidence>
<evidence type="ECO:0000256" key="1">
    <source>
        <dbReference type="ARBA" id="ARBA00004170"/>
    </source>
</evidence>
<comment type="subcellular location">
    <subcellularLocation>
        <location evidence="1">Membrane</location>
        <topology evidence="1">Peripheral membrane protein</topology>
    </subcellularLocation>
</comment>
<evidence type="ECO:0000256" key="5">
    <source>
        <dbReference type="RuleBase" id="RU003465"/>
    </source>
</evidence>
<dbReference type="CDD" id="cd00143">
    <property type="entry name" value="PP2Cc"/>
    <property type="match status" value="1"/>
</dbReference>
<evidence type="ECO:0000256" key="7">
    <source>
        <dbReference type="SAM" id="Phobius"/>
    </source>
</evidence>
<dbReference type="GO" id="GO:0004722">
    <property type="term" value="F:protein serine/threonine phosphatase activity"/>
    <property type="evidence" value="ECO:0007669"/>
    <property type="project" value="InterPro"/>
</dbReference>
<protein>
    <recommendedName>
        <fullName evidence="8">PPM-type phosphatase domain-containing protein</fullName>
    </recommendedName>
</protein>
<dbReference type="InterPro" id="IPR000222">
    <property type="entry name" value="PP2C_BS"/>
</dbReference>
<dbReference type="InterPro" id="IPR036457">
    <property type="entry name" value="PPM-type-like_dom_sf"/>
</dbReference>
<evidence type="ECO:0000256" key="2">
    <source>
        <dbReference type="ARBA" id="ARBA00022723"/>
    </source>
</evidence>
<evidence type="ECO:0000256" key="6">
    <source>
        <dbReference type="SAM" id="MobiDB-lite"/>
    </source>
</evidence>
<dbReference type="AlphaFoldDB" id="A0A7S2UPT7"/>
<keyword evidence="2" id="KW-0479">Metal-binding</keyword>
<dbReference type="SUPFAM" id="SSF81606">
    <property type="entry name" value="PP2C-like"/>
    <property type="match status" value="1"/>
</dbReference>
<dbReference type="GO" id="GO:0046872">
    <property type="term" value="F:metal ion binding"/>
    <property type="evidence" value="ECO:0007669"/>
    <property type="project" value="UniProtKB-KW"/>
</dbReference>
<keyword evidence="4 5" id="KW-0904">Protein phosphatase</keyword>
<gene>
    <name evidence="9" type="ORF">ASEP1449_LOCUS18417</name>
</gene>
<accession>A0A7S2UPT7</accession>
<feature type="domain" description="PPM-type phosphatase" evidence="8">
    <location>
        <begin position="205"/>
        <end position="501"/>
    </location>
</feature>
<evidence type="ECO:0000259" key="8">
    <source>
        <dbReference type="PROSITE" id="PS51746"/>
    </source>
</evidence>
<dbReference type="SMART" id="SM00332">
    <property type="entry name" value="PP2Cc"/>
    <property type="match status" value="1"/>
</dbReference>
<keyword evidence="3 5" id="KW-0378">Hydrolase</keyword>
<proteinExistence type="inferred from homology"/>
<feature type="transmembrane region" description="Helical" evidence="7">
    <location>
        <begin position="43"/>
        <end position="65"/>
    </location>
</feature>
<dbReference type="Gene3D" id="3.60.40.10">
    <property type="entry name" value="PPM-type phosphatase domain"/>
    <property type="match status" value="1"/>
</dbReference>
<keyword evidence="7" id="KW-0472">Membrane</keyword>
<dbReference type="Pfam" id="PF00481">
    <property type="entry name" value="PP2C"/>
    <property type="match status" value="1"/>
</dbReference>
<keyword evidence="7" id="KW-0812">Transmembrane</keyword>
<dbReference type="PROSITE" id="PS01032">
    <property type="entry name" value="PPM_1"/>
    <property type="match status" value="1"/>
</dbReference>
<feature type="compositionally biased region" description="Basic residues" evidence="6">
    <location>
        <begin position="27"/>
        <end position="38"/>
    </location>
</feature>
<dbReference type="InterPro" id="IPR015655">
    <property type="entry name" value="PP2C"/>
</dbReference>
<reference evidence="9" key="1">
    <citation type="submission" date="2021-01" db="EMBL/GenBank/DDBJ databases">
        <authorList>
            <person name="Corre E."/>
            <person name="Pelletier E."/>
            <person name="Niang G."/>
            <person name="Scheremetjew M."/>
            <person name="Finn R."/>
            <person name="Kale V."/>
            <person name="Holt S."/>
            <person name="Cochrane G."/>
            <person name="Meng A."/>
            <person name="Brown T."/>
            <person name="Cohen L."/>
        </authorList>
    </citation>
    <scope>NUCLEOTIDE SEQUENCE</scope>
    <source>
        <strain evidence="9">CCMP2084</strain>
    </source>
</reference>
<dbReference type="PROSITE" id="PS51746">
    <property type="entry name" value="PPM_2"/>
    <property type="match status" value="1"/>
</dbReference>